<dbReference type="PANTHER" id="PTHR10322:SF23">
    <property type="entry name" value="DNA POLYMERASE DELTA CATALYTIC SUBUNIT"/>
    <property type="match status" value="1"/>
</dbReference>
<organism evidence="14 15">
    <name type="scientific">Natrinema ejinorense</name>
    <dbReference type="NCBI Taxonomy" id="373386"/>
    <lineage>
        <taxon>Archaea</taxon>
        <taxon>Methanobacteriati</taxon>
        <taxon>Methanobacteriota</taxon>
        <taxon>Stenosarchaea group</taxon>
        <taxon>Halobacteria</taxon>
        <taxon>Halobacteriales</taxon>
        <taxon>Natrialbaceae</taxon>
        <taxon>Natrinema</taxon>
    </lineage>
</organism>
<dbReference type="SUPFAM" id="SSF56672">
    <property type="entry name" value="DNA/RNA polymerases"/>
    <property type="match status" value="1"/>
</dbReference>
<dbReference type="PROSITE" id="PS00116">
    <property type="entry name" value="DNA_POLYMERASE_B"/>
    <property type="match status" value="1"/>
</dbReference>
<feature type="region of interest" description="Disordered" evidence="12">
    <location>
        <begin position="1"/>
        <end position="27"/>
    </location>
</feature>
<dbReference type="NCBIfam" id="TIGR01445">
    <property type="entry name" value="intein_Nterm"/>
    <property type="match status" value="1"/>
</dbReference>
<evidence type="ECO:0000256" key="3">
    <source>
        <dbReference type="ARBA" id="ARBA00015749"/>
    </source>
</evidence>
<dbReference type="SUPFAM" id="SSF55608">
    <property type="entry name" value="Homing endonucleases"/>
    <property type="match status" value="1"/>
</dbReference>
<keyword evidence="15" id="KW-1185">Reference proteome</keyword>
<dbReference type="InterPro" id="IPR006172">
    <property type="entry name" value="DNA-dir_DNA_pol_B"/>
</dbReference>
<dbReference type="GO" id="GO:0016539">
    <property type="term" value="P:intein-mediated protein splicing"/>
    <property type="evidence" value="ECO:0007669"/>
    <property type="project" value="InterPro"/>
</dbReference>
<dbReference type="EMBL" id="NXNI01000001">
    <property type="protein sequence ID" value="PCR89842.1"/>
    <property type="molecule type" value="Genomic_DNA"/>
</dbReference>
<dbReference type="Pfam" id="PF14528">
    <property type="entry name" value="LAGLIDADG_3"/>
    <property type="match status" value="1"/>
</dbReference>
<dbReference type="InterPro" id="IPR012337">
    <property type="entry name" value="RNaseH-like_sf"/>
</dbReference>
<protein>
    <recommendedName>
        <fullName evidence="3 11">DNA polymerase</fullName>
        <ecNumber evidence="2 11">2.7.7.7</ecNumber>
    </recommendedName>
</protein>
<dbReference type="InterPro" id="IPR006134">
    <property type="entry name" value="DNA-dir_DNA_pol_B_multi_dom"/>
</dbReference>
<evidence type="ECO:0000256" key="11">
    <source>
        <dbReference type="RuleBase" id="RU000442"/>
    </source>
</evidence>
<feature type="domain" description="DOD-type homing endonuclease" evidence="13">
    <location>
        <begin position="796"/>
        <end position="940"/>
    </location>
</feature>
<dbReference type="PANTHER" id="PTHR10322">
    <property type="entry name" value="DNA POLYMERASE CATALYTIC SUBUNIT"/>
    <property type="match status" value="1"/>
</dbReference>
<dbReference type="GO" id="GO:0006261">
    <property type="term" value="P:DNA-templated DNA replication"/>
    <property type="evidence" value="ECO:0007669"/>
    <property type="project" value="TreeGrafter"/>
</dbReference>
<dbReference type="InterPro" id="IPR027434">
    <property type="entry name" value="Homing_endonucl"/>
</dbReference>
<keyword evidence="6" id="KW-0068">Autocatalytic cleavage</keyword>
<keyword evidence="4 11" id="KW-0808">Transferase</keyword>
<dbReference type="InterPro" id="IPR036397">
    <property type="entry name" value="RNaseH_sf"/>
</dbReference>
<evidence type="ECO:0000256" key="6">
    <source>
        <dbReference type="ARBA" id="ARBA00022813"/>
    </source>
</evidence>
<comment type="similarity">
    <text evidence="1 11">Belongs to the DNA polymerase type-B family.</text>
</comment>
<gene>
    <name evidence="14" type="ORF">CP557_04400</name>
</gene>
<dbReference type="InterPro" id="IPR042087">
    <property type="entry name" value="DNA_pol_B_thumb"/>
</dbReference>
<dbReference type="InterPro" id="IPR003587">
    <property type="entry name" value="Hint_dom_N"/>
</dbReference>
<dbReference type="SUPFAM" id="SSF53098">
    <property type="entry name" value="Ribonuclease H-like"/>
    <property type="match status" value="1"/>
</dbReference>
<dbReference type="InterPro" id="IPR006133">
    <property type="entry name" value="DNA-dir_DNA_pol_B_exonuc"/>
</dbReference>
<evidence type="ECO:0000256" key="2">
    <source>
        <dbReference type="ARBA" id="ARBA00012417"/>
    </source>
</evidence>
<dbReference type="InterPro" id="IPR004860">
    <property type="entry name" value="LAGLIDADG_dom"/>
</dbReference>
<dbReference type="Proteomes" id="UP000219689">
    <property type="component" value="Unassembled WGS sequence"/>
</dbReference>
<dbReference type="PROSITE" id="PS50819">
    <property type="entry name" value="INTEIN_ENDONUCLEASE"/>
    <property type="match status" value="1"/>
</dbReference>
<dbReference type="SMART" id="SM00306">
    <property type="entry name" value="HintN"/>
    <property type="match status" value="1"/>
</dbReference>
<comment type="catalytic activity">
    <reaction evidence="10 11">
        <text>DNA(n) + a 2'-deoxyribonucleoside 5'-triphosphate = DNA(n+1) + diphosphate</text>
        <dbReference type="Rhea" id="RHEA:22508"/>
        <dbReference type="Rhea" id="RHEA-COMP:17339"/>
        <dbReference type="Rhea" id="RHEA-COMP:17340"/>
        <dbReference type="ChEBI" id="CHEBI:33019"/>
        <dbReference type="ChEBI" id="CHEBI:61560"/>
        <dbReference type="ChEBI" id="CHEBI:173112"/>
        <dbReference type="EC" id="2.7.7.7"/>
    </reaction>
</comment>
<dbReference type="RefSeq" id="WP_097378786.1">
    <property type="nucleotide sequence ID" value="NZ_NXNI01000001.1"/>
</dbReference>
<dbReference type="InterPro" id="IPR004042">
    <property type="entry name" value="Intein_endonuc_central"/>
</dbReference>
<dbReference type="OrthoDB" id="323192at2157"/>
<keyword evidence="7 11" id="KW-0239">DNA-directed DNA polymerase</keyword>
<dbReference type="SUPFAM" id="SSF51294">
    <property type="entry name" value="Hedgehog/intein (Hint) domain"/>
    <property type="match status" value="1"/>
</dbReference>
<dbReference type="GO" id="GO:0000166">
    <property type="term" value="F:nucleotide binding"/>
    <property type="evidence" value="ECO:0007669"/>
    <property type="project" value="InterPro"/>
</dbReference>
<dbReference type="EC" id="2.7.7.7" evidence="2 11"/>
<dbReference type="InterPro" id="IPR050240">
    <property type="entry name" value="DNA_pol_type-B"/>
</dbReference>
<evidence type="ECO:0000256" key="5">
    <source>
        <dbReference type="ARBA" id="ARBA00022695"/>
    </source>
</evidence>
<dbReference type="Gene3D" id="1.10.287.690">
    <property type="entry name" value="Helix hairpin bin"/>
    <property type="match status" value="1"/>
</dbReference>
<evidence type="ECO:0000256" key="4">
    <source>
        <dbReference type="ARBA" id="ARBA00022679"/>
    </source>
</evidence>
<dbReference type="InterPro" id="IPR036844">
    <property type="entry name" value="Hint_dom_sf"/>
</dbReference>
<dbReference type="Gene3D" id="3.90.1600.10">
    <property type="entry name" value="Palm domain of DNA polymerase"/>
    <property type="match status" value="2"/>
</dbReference>
<keyword evidence="8" id="KW-0651">Protein splicing</keyword>
<dbReference type="InterPro" id="IPR023211">
    <property type="entry name" value="DNA_pol_palm_dom_sf"/>
</dbReference>
<dbReference type="GO" id="GO:0003677">
    <property type="term" value="F:DNA binding"/>
    <property type="evidence" value="ECO:0007669"/>
    <property type="project" value="UniProtKB-KW"/>
</dbReference>
<evidence type="ECO:0000256" key="10">
    <source>
        <dbReference type="ARBA" id="ARBA00049244"/>
    </source>
</evidence>
<proteinExistence type="inferred from homology"/>
<dbReference type="Gene3D" id="3.10.28.10">
    <property type="entry name" value="Homing endonucleases"/>
    <property type="match status" value="1"/>
</dbReference>
<evidence type="ECO:0000256" key="9">
    <source>
        <dbReference type="ARBA" id="ARBA00023125"/>
    </source>
</evidence>
<keyword evidence="11" id="KW-0235">DNA replication</keyword>
<keyword evidence="5 11" id="KW-0548">Nucleotidyltransferase</keyword>
<evidence type="ECO:0000313" key="14">
    <source>
        <dbReference type="EMBL" id="PCR89842.1"/>
    </source>
</evidence>
<dbReference type="Gene3D" id="3.30.342.10">
    <property type="entry name" value="DNA Polymerase, chain B, domain 1"/>
    <property type="match status" value="1"/>
</dbReference>
<evidence type="ECO:0000256" key="1">
    <source>
        <dbReference type="ARBA" id="ARBA00005755"/>
    </source>
</evidence>
<comment type="caution">
    <text evidence="14">The sequence shown here is derived from an EMBL/GenBank/DDBJ whole genome shotgun (WGS) entry which is preliminary data.</text>
</comment>
<dbReference type="InterPro" id="IPR006141">
    <property type="entry name" value="Intein_N"/>
</dbReference>
<dbReference type="PROSITE" id="PS50817">
    <property type="entry name" value="INTEIN_N_TER"/>
    <property type="match status" value="1"/>
</dbReference>
<evidence type="ECO:0000313" key="15">
    <source>
        <dbReference type="Proteomes" id="UP000219689"/>
    </source>
</evidence>
<evidence type="ECO:0000256" key="8">
    <source>
        <dbReference type="ARBA" id="ARBA00023000"/>
    </source>
</evidence>
<dbReference type="Gene3D" id="1.10.132.60">
    <property type="entry name" value="DNA polymerase family B, C-terminal domain"/>
    <property type="match status" value="1"/>
</dbReference>
<evidence type="ECO:0000256" key="7">
    <source>
        <dbReference type="ARBA" id="ARBA00022932"/>
    </source>
</evidence>
<dbReference type="Gene3D" id="3.30.420.10">
    <property type="entry name" value="Ribonuclease H-like superfamily/Ribonuclease H"/>
    <property type="match status" value="1"/>
</dbReference>
<dbReference type="GO" id="GO:0003887">
    <property type="term" value="F:DNA-directed DNA polymerase activity"/>
    <property type="evidence" value="ECO:0007669"/>
    <property type="project" value="UniProtKB-KW"/>
</dbReference>
<dbReference type="CDD" id="cd05160">
    <property type="entry name" value="DEDDy_DNA_polB_exo"/>
    <property type="match status" value="1"/>
</dbReference>
<name>A0A2A5QSP5_9EURY</name>
<accession>A0A2A5QSP5</accession>
<sequence>MTEAGQTGLAEFGGDSDGTDDRPTEEAVAVAGNGGSNAAEVIDVVEETLPESTGQLELAVMQVDYTIAGYGDEERPIMHVFGRTPEGELEHVQIVGFKPYFYAPTESLERPPEEQYERLTGSAEYDEDGEPYESIRGESLTKIFGQTPRDVGKVRDEFEHYEADILFPNRFLIDKDVRSGIRVPERRADDDSLVVPHDEVEAADVQADPRVNTFDIEVDDRSGFPEDGEEPIVCLTSHDSYRDEYVMWLYEAPIGDGEIPTEITAYEPIEGEIDHEVRCFAEEEAMLEAFIEYVEETDPDVLTGWNFEDFDAPYFLDRLEELAGPHHEYDLSIDRLSRVDEVWRSNWGGPDIKGRIVFDLLYGYQRMVFSELDSYRLDAVGEEELGVGKERYAGDIGDLWEDDPTQLLEYNLRDVELCVELDRQQEIITFWDEVRSFVGCKLEDAPTPGDAVDMYVLHEAYGRFALPSKGQQEAGEEYEGGAVFEPITGVKENVTVLDLKSLYPMCMTTINASPETRVDPDEYDGETYVAPVGDDGIHFRKEPDGVMREMITELLAEREEKKELRNEHEPGSLEYEQYDRQQGAVKVIMNCFTPDTEVLTPSGVREITDLEIGDEVYSLDPETEELEIKSIVETHDYPDYDGGLIDIETSKIDFRVTPNHRMLVRKNETNGITEDEYSFVEAGNLDRATNYELPHGWAGPDGDKLEEVDLTELIDGEYEVWVRPSVHGRTFTAELGWTPRRVPKADVGKTGYVFTDEEFEDHREYIEAVCEMSFIHRESGRKWIPRTYDGDDFLDLLAWFVTEGNIYTSEDKQFGENFRGSATTVNLAQDKLPVADGGVDHHATIGELLDDMDFDYYVDDRCYTVTSKLLGDLLTSHCGDGSFEKRIPEFVFECSSQQKRRFLEVLIDGDGDRQVNSWRYTTSSDRLRDDILRLCAHLGVTANYNRDSGSWRIYVTEGSKNTLRMHRSASRSTADDGVCCVTVEDNHTLLAGRNGKFQFVGQSLYGVSGWERFRLYDKEAASAITATGREVIEFTETAANEEGYEVTYGDTDSVMLELGTDVSKAEAIETSFDLEDHINGRYDDFAREELGAEFHRFQIEFEKLYRRFFQAGKKKRYAGHITWKEGKDVNDVDIVGFEYQRSDIAPITKEVQHRVIEMIVREGDIEGAKEYVNGVIEDVLAGEISLEEIAIPGGIGKRLDNYDTDTAQVRGAKYANLLLGTNFQRGSKPKRLYLDRVDPSFFERLEAEEGFDARTDPRYGAFKRDPDVICFEYEDQIPEAFEVDYEKMLEKTLQGPIERILEALDISWEEVKSGQEQTGLDQYW</sequence>
<keyword evidence="9 11" id="KW-0238">DNA-binding</keyword>
<dbReference type="GO" id="GO:0004519">
    <property type="term" value="F:endonuclease activity"/>
    <property type="evidence" value="ECO:0007669"/>
    <property type="project" value="InterPro"/>
</dbReference>
<dbReference type="Gene3D" id="2.170.16.10">
    <property type="entry name" value="Hedgehog/Intein (Hint) domain"/>
    <property type="match status" value="1"/>
</dbReference>
<dbReference type="Pfam" id="PF03104">
    <property type="entry name" value="DNA_pol_B_exo1"/>
    <property type="match status" value="1"/>
</dbReference>
<evidence type="ECO:0000259" key="13">
    <source>
        <dbReference type="PROSITE" id="PS50819"/>
    </source>
</evidence>
<dbReference type="InterPro" id="IPR017964">
    <property type="entry name" value="DNA-dir_DNA_pol_B_CS"/>
</dbReference>
<reference evidence="14 15" key="1">
    <citation type="submission" date="2017-09" db="EMBL/GenBank/DDBJ databases">
        <title>Genome sequences of Natrinema ejinorence JCM 13890T.</title>
        <authorList>
            <person name="Roh S.W."/>
            <person name="Kim Y.B."/>
            <person name="Kim J.Y."/>
        </authorList>
    </citation>
    <scope>NUCLEOTIDE SEQUENCE [LARGE SCALE GENOMIC DNA]</scope>
    <source>
        <strain evidence="14 15">JCM 13890</strain>
    </source>
</reference>
<dbReference type="InterPro" id="IPR043502">
    <property type="entry name" value="DNA/RNA_pol_sf"/>
</dbReference>
<dbReference type="SMART" id="SM00486">
    <property type="entry name" value="POLBc"/>
    <property type="match status" value="1"/>
</dbReference>
<evidence type="ECO:0000256" key="12">
    <source>
        <dbReference type="SAM" id="MobiDB-lite"/>
    </source>
</evidence>
<dbReference type="Pfam" id="PF00136">
    <property type="entry name" value="DNA_pol_B"/>
    <property type="match status" value="2"/>
</dbReference>